<dbReference type="Pfam" id="PF01636">
    <property type="entry name" value="APH"/>
    <property type="match status" value="1"/>
</dbReference>
<organism evidence="2 3">
    <name type="scientific">Pseudomicrostroma glucosiphilum</name>
    <dbReference type="NCBI Taxonomy" id="1684307"/>
    <lineage>
        <taxon>Eukaryota</taxon>
        <taxon>Fungi</taxon>
        <taxon>Dikarya</taxon>
        <taxon>Basidiomycota</taxon>
        <taxon>Ustilaginomycotina</taxon>
        <taxon>Exobasidiomycetes</taxon>
        <taxon>Microstromatales</taxon>
        <taxon>Microstromatales incertae sedis</taxon>
        <taxon>Pseudomicrostroma</taxon>
    </lineage>
</organism>
<dbReference type="PANTHER" id="PTHR47829">
    <property type="entry name" value="HYDROLASE, PUTATIVE (AFU_ORTHOLOGUE AFUA_1G12880)-RELATED"/>
    <property type="match status" value="1"/>
</dbReference>
<name>A0A316U9H5_9BASI</name>
<dbReference type="PANTHER" id="PTHR47829:SF1">
    <property type="entry name" value="HAD FAMILY PHOSPHATASE"/>
    <property type="match status" value="1"/>
</dbReference>
<dbReference type="Proteomes" id="UP000245942">
    <property type="component" value="Unassembled WGS sequence"/>
</dbReference>
<protein>
    <submittedName>
        <fullName evidence="2">APH-domain-containing protein</fullName>
    </submittedName>
</protein>
<dbReference type="RefSeq" id="XP_025348654.1">
    <property type="nucleotide sequence ID" value="XM_025492279.1"/>
</dbReference>
<dbReference type="InterPro" id="IPR041726">
    <property type="entry name" value="ACAD10_11_N"/>
</dbReference>
<dbReference type="AlphaFoldDB" id="A0A316U9H5"/>
<dbReference type="STRING" id="1684307.A0A316U9H5"/>
<dbReference type="Gene3D" id="3.90.1200.10">
    <property type="match status" value="1"/>
</dbReference>
<evidence type="ECO:0000313" key="3">
    <source>
        <dbReference type="Proteomes" id="UP000245942"/>
    </source>
</evidence>
<sequence>MGEDKKPQKKIGQEFGEMRQTVDLDALNAYIKANVPAISAPVQVKQFSFGQSNPTYILTDTKSARYVLRKKPPGDLLSPTAHAVEREYRILACLNKHNESLDVSKYGGDRNLHPDAVPVPKVFCLCEDKAVVGTNFYIMEFVEGRIFADVRMLDIPKEERRKLWMSALRVLAAMHRISPNTIGLEGYGKPSDFYPRQLKALSTISNIQGKTKDKDSGEEVGEIPGFKDLVGWFSQNLPKDENTICHGDYKIDNLIYHPTEPRIVGVLDWELSTLGHPLSDLANLLQPFSLDCPNPSAINDPEERKRSMERGEMYMLIGGLSDDVSPLPGKEELMKTYCKEVGREYPIPGWVTCEAWAWFRNAVISQGIAARVAQKQASSAEAKMYATKFPAASEAVKTIIKRSSSSAPPERSKL</sequence>
<reference evidence="2 3" key="1">
    <citation type="journal article" date="2018" name="Mol. Biol. Evol.">
        <title>Broad Genomic Sampling Reveals a Smut Pathogenic Ancestry of the Fungal Clade Ustilaginomycotina.</title>
        <authorList>
            <person name="Kijpornyongpan T."/>
            <person name="Mondo S.J."/>
            <person name="Barry K."/>
            <person name="Sandor L."/>
            <person name="Lee J."/>
            <person name="Lipzen A."/>
            <person name="Pangilinan J."/>
            <person name="LaButti K."/>
            <person name="Hainaut M."/>
            <person name="Henrissat B."/>
            <person name="Grigoriev I.V."/>
            <person name="Spatafora J.W."/>
            <person name="Aime M.C."/>
        </authorList>
    </citation>
    <scope>NUCLEOTIDE SEQUENCE [LARGE SCALE GENOMIC DNA]</scope>
    <source>
        <strain evidence="2 3">MCA 4718</strain>
    </source>
</reference>
<dbReference type="InterPro" id="IPR052898">
    <property type="entry name" value="ACAD10-like"/>
</dbReference>
<gene>
    <name evidence="2" type="ORF">BCV69DRAFT_282218</name>
</gene>
<evidence type="ECO:0000313" key="2">
    <source>
        <dbReference type="EMBL" id="PWN21494.1"/>
    </source>
</evidence>
<keyword evidence="3" id="KW-1185">Reference proteome</keyword>
<dbReference type="Gene3D" id="3.30.200.20">
    <property type="entry name" value="Phosphorylase Kinase, domain 1"/>
    <property type="match status" value="1"/>
</dbReference>
<dbReference type="EMBL" id="KZ819325">
    <property type="protein sequence ID" value="PWN21494.1"/>
    <property type="molecule type" value="Genomic_DNA"/>
</dbReference>
<dbReference type="InterPro" id="IPR011009">
    <property type="entry name" value="Kinase-like_dom_sf"/>
</dbReference>
<dbReference type="SUPFAM" id="SSF56112">
    <property type="entry name" value="Protein kinase-like (PK-like)"/>
    <property type="match status" value="1"/>
</dbReference>
<evidence type="ECO:0000259" key="1">
    <source>
        <dbReference type="Pfam" id="PF01636"/>
    </source>
</evidence>
<proteinExistence type="predicted"/>
<feature type="domain" description="Aminoglycoside phosphotransferase" evidence="1">
    <location>
        <begin position="44"/>
        <end position="286"/>
    </location>
</feature>
<dbReference type="OrthoDB" id="191037at2759"/>
<dbReference type="InterPro" id="IPR002575">
    <property type="entry name" value="Aminoglycoside_PTrfase"/>
</dbReference>
<dbReference type="CDD" id="cd05154">
    <property type="entry name" value="ACAD10_11_N-like"/>
    <property type="match status" value="1"/>
</dbReference>
<accession>A0A316U9H5</accession>
<dbReference type="GeneID" id="37014013"/>